<protein>
    <recommendedName>
        <fullName evidence="3">Peptidase C45</fullName>
    </recommendedName>
</protein>
<keyword evidence="2" id="KW-1185">Reference proteome</keyword>
<reference evidence="2" key="1">
    <citation type="journal article" date="2019" name="Int. J. Syst. Evol. Microbiol.">
        <title>The Global Catalogue of Microorganisms (GCM) 10K type strain sequencing project: providing services to taxonomists for standard genome sequencing and annotation.</title>
        <authorList>
            <consortium name="The Broad Institute Genomics Platform"/>
            <consortium name="The Broad Institute Genome Sequencing Center for Infectious Disease"/>
            <person name="Wu L."/>
            <person name="Ma J."/>
        </authorList>
    </citation>
    <scope>NUCLEOTIDE SEQUENCE [LARGE SCALE GENOMIC DNA]</scope>
    <source>
        <strain evidence="2">JCM 31696</strain>
    </source>
</reference>
<dbReference type="EMBL" id="JBHTIR010001425">
    <property type="protein sequence ID" value="MFD0852531.1"/>
    <property type="molecule type" value="Genomic_DNA"/>
</dbReference>
<evidence type="ECO:0000313" key="2">
    <source>
        <dbReference type="Proteomes" id="UP001597083"/>
    </source>
</evidence>
<sequence length="109" mass="12010">MHTNHFLDPGLAAGDRLAAIGDDTLPRMDELLRRKDVLAAGDRTDWAKGLVSHWADGAPICAHPRPGATVTDRWETKMLLSFDLERRALVVQEGGPCRVDAHSWTEIAV</sequence>
<accession>A0ABW3CDF4</accession>
<gene>
    <name evidence="1" type="ORF">ACFQ07_09870</name>
</gene>
<comment type="caution">
    <text evidence="1">The sequence shown here is derived from an EMBL/GenBank/DDBJ whole genome shotgun (WGS) entry which is preliminary data.</text>
</comment>
<name>A0ABW3CDF4_9ACTN</name>
<organism evidence="1 2">
    <name type="scientific">Actinomadura adrarensis</name>
    <dbReference type="NCBI Taxonomy" id="1819600"/>
    <lineage>
        <taxon>Bacteria</taxon>
        <taxon>Bacillati</taxon>
        <taxon>Actinomycetota</taxon>
        <taxon>Actinomycetes</taxon>
        <taxon>Streptosporangiales</taxon>
        <taxon>Thermomonosporaceae</taxon>
        <taxon>Actinomadura</taxon>
    </lineage>
</organism>
<dbReference type="Gene3D" id="3.60.60.10">
    <property type="entry name" value="Penicillin V Acylase, Chain A"/>
    <property type="match status" value="1"/>
</dbReference>
<evidence type="ECO:0008006" key="3">
    <source>
        <dbReference type="Google" id="ProtNLM"/>
    </source>
</evidence>
<proteinExistence type="predicted"/>
<dbReference type="Proteomes" id="UP001597083">
    <property type="component" value="Unassembled WGS sequence"/>
</dbReference>
<evidence type="ECO:0000313" key="1">
    <source>
        <dbReference type="EMBL" id="MFD0852531.1"/>
    </source>
</evidence>